<evidence type="ECO:0000313" key="3">
    <source>
        <dbReference type="EMBL" id="KAF7340624.1"/>
    </source>
</evidence>
<dbReference type="EMBL" id="JACAZH010000030">
    <property type="protein sequence ID" value="KAF7340624.1"/>
    <property type="molecule type" value="Genomic_DNA"/>
</dbReference>
<comment type="caution">
    <text evidence="3">The sequence shown here is derived from an EMBL/GenBank/DDBJ whole genome shotgun (WGS) entry which is preliminary data.</text>
</comment>
<evidence type="ECO:0000256" key="1">
    <source>
        <dbReference type="SAM" id="MobiDB-lite"/>
    </source>
</evidence>
<accession>A0A8H6XHN6</accession>
<keyword evidence="2" id="KW-0472">Membrane</keyword>
<keyword evidence="2" id="KW-1133">Transmembrane helix</keyword>
<sequence length="419" mass="46599">MVQHGLPDSVSGIHAISASAENITTFIDSLTLKQYHMICNYNLRQPRRLGLSASTTVNLGAVHECSSDPLEDSVEIAFLPNVKAHILYNWTTSGGDTGEVMPNGWTRFRSGNVFNNGVRISFSIFSHWYTWVTQANHIFRRLSIMSNLEDYVLVNDIRFDLKKNKISQMTGDSPEGFLFLCPPEEFRTGPSSVRWPTCPTYWSLDPSGVDHLSPEEATRLGFPSFEFATKAEALSWDASIYEGLRQFHQTKGFDPYSQDIALHLGHPLYQLSSQADAPFAYVDLDEEDFDADIDSDCRSTYTDNYESGNPSTPAYDESDPDVDGDAESSSNCGEDVRDPAGGVCVPELTEISNCANHNASGLTLEQDIAVEELLAPSGSLSILMSIQLALILFLGLCWMYEYIFLVHLVRNFIRGPVVQ</sequence>
<keyword evidence="4" id="KW-1185">Reference proteome</keyword>
<feature type="compositionally biased region" description="Acidic residues" evidence="1">
    <location>
        <begin position="316"/>
        <end position="326"/>
    </location>
</feature>
<name>A0A8H6XHN6_9AGAR</name>
<feature type="compositionally biased region" description="Polar residues" evidence="1">
    <location>
        <begin position="298"/>
        <end position="312"/>
    </location>
</feature>
<proteinExistence type="predicted"/>
<protein>
    <submittedName>
        <fullName evidence="3">Uncharacterized protein</fullName>
    </submittedName>
</protein>
<reference evidence="3" key="1">
    <citation type="submission" date="2020-05" db="EMBL/GenBank/DDBJ databases">
        <title>Mycena genomes resolve the evolution of fungal bioluminescence.</title>
        <authorList>
            <person name="Tsai I.J."/>
        </authorList>
    </citation>
    <scope>NUCLEOTIDE SEQUENCE</scope>
    <source>
        <strain evidence="3">160909Yilan</strain>
    </source>
</reference>
<gene>
    <name evidence="3" type="ORF">MSAN_02134200</name>
</gene>
<feature type="region of interest" description="Disordered" evidence="1">
    <location>
        <begin position="293"/>
        <end position="338"/>
    </location>
</feature>
<organism evidence="3 4">
    <name type="scientific">Mycena sanguinolenta</name>
    <dbReference type="NCBI Taxonomy" id="230812"/>
    <lineage>
        <taxon>Eukaryota</taxon>
        <taxon>Fungi</taxon>
        <taxon>Dikarya</taxon>
        <taxon>Basidiomycota</taxon>
        <taxon>Agaricomycotina</taxon>
        <taxon>Agaricomycetes</taxon>
        <taxon>Agaricomycetidae</taxon>
        <taxon>Agaricales</taxon>
        <taxon>Marasmiineae</taxon>
        <taxon>Mycenaceae</taxon>
        <taxon>Mycena</taxon>
    </lineage>
</organism>
<dbReference type="AlphaFoldDB" id="A0A8H6XHN6"/>
<feature type="transmembrane region" description="Helical" evidence="2">
    <location>
        <begin position="382"/>
        <end position="405"/>
    </location>
</feature>
<dbReference type="Proteomes" id="UP000623467">
    <property type="component" value="Unassembled WGS sequence"/>
</dbReference>
<evidence type="ECO:0000256" key="2">
    <source>
        <dbReference type="SAM" id="Phobius"/>
    </source>
</evidence>
<keyword evidence="2" id="KW-0812">Transmembrane</keyword>
<evidence type="ECO:0000313" key="4">
    <source>
        <dbReference type="Proteomes" id="UP000623467"/>
    </source>
</evidence>